<dbReference type="STRING" id="313368.SAMN04488012_11316"/>
<evidence type="ECO:0000256" key="5">
    <source>
        <dbReference type="ARBA" id="ARBA00022553"/>
    </source>
</evidence>
<keyword evidence="18" id="KW-1185">Reference proteome</keyword>
<dbReference type="Gene3D" id="1.20.120.160">
    <property type="entry name" value="HPT domain"/>
    <property type="match status" value="1"/>
</dbReference>
<evidence type="ECO:0000259" key="15">
    <source>
        <dbReference type="PROSITE" id="PS50110"/>
    </source>
</evidence>
<evidence type="ECO:0000256" key="1">
    <source>
        <dbReference type="ARBA" id="ARBA00000085"/>
    </source>
</evidence>
<dbReference type="CDD" id="cd00082">
    <property type="entry name" value="HisKA"/>
    <property type="match status" value="1"/>
</dbReference>
<dbReference type="InterPro" id="IPR036641">
    <property type="entry name" value="HPT_dom_sf"/>
</dbReference>
<dbReference type="InterPro" id="IPR036890">
    <property type="entry name" value="HATPase_C_sf"/>
</dbReference>
<dbReference type="SUPFAM" id="SSF55785">
    <property type="entry name" value="PYP-like sensor domain (PAS domain)"/>
    <property type="match status" value="1"/>
</dbReference>
<dbReference type="Pfam" id="PF00512">
    <property type="entry name" value="HisKA"/>
    <property type="match status" value="1"/>
</dbReference>
<comment type="catalytic activity">
    <reaction evidence="1">
        <text>ATP + protein L-histidine = ADP + protein N-phospho-L-histidine.</text>
        <dbReference type="EC" id="2.7.13.3"/>
    </reaction>
</comment>
<dbReference type="SUPFAM" id="SSF52172">
    <property type="entry name" value="CheY-like"/>
    <property type="match status" value="1"/>
</dbReference>
<dbReference type="Gene3D" id="3.40.50.2300">
    <property type="match status" value="1"/>
</dbReference>
<dbReference type="SMART" id="SM00387">
    <property type="entry name" value="HATPase_c"/>
    <property type="match status" value="1"/>
</dbReference>
<evidence type="ECO:0000256" key="3">
    <source>
        <dbReference type="ARBA" id="ARBA00012438"/>
    </source>
</evidence>
<keyword evidence="6 13" id="KW-0812">Transmembrane</keyword>
<name>A0A1M6KT87_9RHOB</name>
<dbReference type="RefSeq" id="WP_073129591.1">
    <property type="nucleotide sequence ID" value="NZ_FQZA01000013.1"/>
</dbReference>
<gene>
    <name evidence="17" type="ORF">SAMN04488012_11316</name>
</gene>
<dbReference type="SUPFAM" id="SSF47226">
    <property type="entry name" value="Histidine-containing phosphotransfer domain, HPT domain"/>
    <property type="match status" value="1"/>
</dbReference>
<dbReference type="SMART" id="SM00388">
    <property type="entry name" value="HisKA"/>
    <property type="match status" value="1"/>
</dbReference>
<keyword evidence="9 13" id="KW-1133">Transmembrane helix</keyword>
<feature type="domain" description="Response regulatory" evidence="15">
    <location>
        <begin position="613"/>
        <end position="730"/>
    </location>
</feature>
<feature type="modified residue" description="4-aspartylphosphate" evidence="12">
    <location>
        <position position="662"/>
    </location>
</feature>
<dbReference type="EMBL" id="FQZA01000013">
    <property type="protein sequence ID" value="SHJ62084.1"/>
    <property type="molecule type" value="Genomic_DNA"/>
</dbReference>
<evidence type="ECO:0000313" key="17">
    <source>
        <dbReference type="EMBL" id="SHJ62084.1"/>
    </source>
</evidence>
<keyword evidence="5 12" id="KW-0597">Phosphoprotein</keyword>
<dbReference type="CDD" id="cd00130">
    <property type="entry name" value="PAS"/>
    <property type="match status" value="1"/>
</dbReference>
<dbReference type="GO" id="GO:0005886">
    <property type="term" value="C:plasma membrane"/>
    <property type="evidence" value="ECO:0007669"/>
    <property type="project" value="UniProtKB-SubCell"/>
</dbReference>
<dbReference type="Gene3D" id="3.30.450.20">
    <property type="entry name" value="PAS domain"/>
    <property type="match status" value="1"/>
</dbReference>
<dbReference type="Pfam" id="PF00072">
    <property type="entry name" value="Response_reg"/>
    <property type="match status" value="1"/>
</dbReference>
<dbReference type="PRINTS" id="PR00344">
    <property type="entry name" value="BCTRLSENSOR"/>
</dbReference>
<dbReference type="InterPro" id="IPR003661">
    <property type="entry name" value="HisK_dim/P_dom"/>
</dbReference>
<dbReference type="InterPro" id="IPR013767">
    <property type="entry name" value="PAS_fold"/>
</dbReference>
<evidence type="ECO:0000256" key="12">
    <source>
        <dbReference type="PROSITE-ProRule" id="PRU00169"/>
    </source>
</evidence>
<dbReference type="InterPro" id="IPR001789">
    <property type="entry name" value="Sig_transdc_resp-reg_receiver"/>
</dbReference>
<dbReference type="EC" id="2.7.13.3" evidence="3"/>
<dbReference type="GO" id="GO:0006355">
    <property type="term" value="P:regulation of DNA-templated transcription"/>
    <property type="evidence" value="ECO:0007669"/>
    <property type="project" value="InterPro"/>
</dbReference>
<evidence type="ECO:0000256" key="10">
    <source>
        <dbReference type="ARBA" id="ARBA00023012"/>
    </source>
</evidence>
<dbReference type="InterPro" id="IPR000014">
    <property type="entry name" value="PAS"/>
</dbReference>
<evidence type="ECO:0000256" key="11">
    <source>
        <dbReference type="ARBA" id="ARBA00023136"/>
    </source>
</evidence>
<dbReference type="InterPro" id="IPR003594">
    <property type="entry name" value="HATPase_dom"/>
</dbReference>
<dbReference type="Proteomes" id="UP000184040">
    <property type="component" value="Unassembled WGS sequence"/>
</dbReference>
<feature type="transmembrane region" description="Helical" evidence="13">
    <location>
        <begin position="180"/>
        <end position="203"/>
    </location>
</feature>
<keyword evidence="4" id="KW-1003">Cell membrane</keyword>
<dbReference type="SUPFAM" id="SSF55874">
    <property type="entry name" value="ATPase domain of HSP90 chaperone/DNA topoisomerase II/histidine kinase"/>
    <property type="match status" value="1"/>
</dbReference>
<sequence>MKPLNPLQLARIAIGASVFAVLVLILGALTLNVLRDLQDQRSARLDNVQWTLSQVEIDFLRLQLAANALSPGGANLGDVEQVTQAFDIFYSRVDLLGNGSAYAPVRDLDEFDYAMSRVVSFLDDTVPLIDGPPEDLLQAAPALQARIETLRPAVRQLSGAGITFFSRLSDERRAEVLRTLVQLATVAGGLLLALVLLAIRLGWLNAQSMRRRAEVAAAYERVRVVSETSLDAVILSDETGKILSFNAAAERTFGVFAAQAIGKNLSEVIVPEHLQDWHQEEMRTFERTGKHAILGKGRVKGVASRADGTVFPVELSVQRATTVEGDIYVLVLRDISHRVQAERDLVAARDRALASERAKSDFLATMSHEIRTPLNGLMGNLGLLSETVLSERQRDYVRNMETSGRMLLRHVTDVLDITRYDAGKLRLRERPMHVGRMIQDIVDNQSGAARANDTRLSWAWEGDRVDWILADRDRIEGILLNIVGNAVKFTHGGQIDITATVEPGADPSGDDRPELHVAVRDTGAGIAEDMQARIFEDFTTGDTTYDRQAGGTGLGLGLARRFAEALGGTITLKSAPGRGSTFCVRLPVVPTEPQEDETPQAAIQPVAPVRPARVLLVEDNVINRTIARETLGRAGHDVTEATDGAEAVRLAARSRFDVVLMDVRMPKMDGRKATRLIRGGNGASSDVPIIALTANAQAEEQAAFLADGMNDVMVKPVLGDALLCVVDRWTSGEGNRPADPVEAEPLADLRQALGPERVDDLLGRFAREVDTLISKGPDADPAIIADEAHRSAGSAAMFGATALQGALGALEQAARDDLRGGADLTAAHHVARAEWARSRTALGL</sequence>
<feature type="domain" description="PAS" evidence="16">
    <location>
        <begin position="218"/>
        <end position="272"/>
    </location>
</feature>
<feature type="transmembrane region" description="Helical" evidence="13">
    <location>
        <begin position="12"/>
        <end position="34"/>
    </location>
</feature>
<keyword evidence="17" id="KW-0418">Kinase</keyword>
<keyword evidence="8" id="KW-0067">ATP-binding</keyword>
<evidence type="ECO:0000259" key="16">
    <source>
        <dbReference type="PROSITE" id="PS50112"/>
    </source>
</evidence>
<dbReference type="Pfam" id="PF02518">
    <property type="entry name" value="HATPase_c"/>
    <property type="match status" value="1"/>
</dbReference>
<dbReference type="SMART" id="SM00448">
    <property type="entry name" value="REC"/>
    <property type="match status" value="1"/>
</dbReference>
<evidence type="ECO:0000256" key="4">
    <source>
        <dbReference type="ARBA" id="ARBA00022475"/>
    </source>
</evidence>
<dbReference type="GO" id="GO:0005524">
    <property type="term" value="F:ATP binding"/>
    <property type="evidence" value="ECO:0007669"/>
    <property type="project" value="UniProtKB-KW"/>
</dbReference>
<keyword evidence="11 13" id="KW-0472">Membrane</keyword>
<dbReference type="Gene3D" id="1.10.287.130">
    <property type="match status" value="1"/>
</dbReference>
<accession>A0A1M6KT87</accession>
<evidence type="ECO:0000259" key="14">
    <source>
        <dbReference type="PROSITE" id="PS50109"/>
    </source>
</evidence>
<dbReference type="PANTHER" id="PTHR45339:SF1">
    <property type="entry name" value="HYBRID SIGNAL TRANSDUCTION HISTIDINE KINASE J"/>
    <property type="match status" value="1"/>
</dbReference>
<dbReference type="InterPro" id="IPR036097">
    <property type="entry name" value="HisK_dim/P_sf"/>
</dbReference>
<evidence type="ECO:0000256" key="8">
    <source>
        <dbReference type="ARBA" id="ARBA00022840"/>
    </source>
</evidence>
<dbReference type="NCBIfam" id="TIGR00229">
    <property type="entry name" value="sensory_box"/>
    <property type="match status" value="1"/>
</dbReference>
<keyword evidence="17" id="KW-0808">Transferase</keyword>
<dbReference type="SUPFAM" id="SSF47384">
    <property type="entry name" value="Homodimeric domain of signal transducing histidine kinase"/>
    <property type="match status" value="1"/>
</dbReference>
<protein>
    <recommendedName>
        <fullName evidence="3">histidine kinase</fullName>
        <ecNumber evidence="3">2.7.13.3</ecNumber>
    </recommendedName>
</protein>
<keyword evidence="10" id="KW-0902">Two-component regulatory system</keyword>
<dbReference type="AlphaFoldDB" id="A0A1M6KT87"/>
<evidence type="ECO:0000313" key="18">
    <source>
        <dbReference type="Proteomes" id="UP000184040"/>
    </source>
</evidence>
<dbReference type="InterPro" id="IPR011006">
    <property type="entry name" value="CheY-like_superfamily"/>
</dbReference>
<dbReference type="Pfam" id="PF00989">
    <property type="entry name" value="PAS"/>
    <property type="match status" value="1"/>
</dbReference>
<keyword evidence="7" id="KW-0547">Nucleotide-binding</keyword>
<dbReference type="GO" id="GO:0000155">
    <property type="term" value="F:phosphorelay sensor kinase activity"/>
    <property type="evidence" value="ECO:0007669"/>
    <property type="project" value="InterPro"/>
</dbReference>
<dbReference type="Gene3D" id="3.30.565.10">
    <property type="entry name" value="Histidine kinase-like ATPase, C-terminal domain"/>
    <property type="match status" value="1"/>
</dbReference>
<dbReference type="InterPro" id="IPR035965">
    <property type="entry name" value="PAS-like_dom_sf"/>
</dbReference>
<evidence type="ECO:0000256" key="9">
    <source>
        <dbReference type="ARBA" id="ARBA00022989"/>
    </source>
</evidence>
<dbReference type="PROSITE" id="PS50110">
    <property type="entry name" value="RESPONSE_REGULATORY"/>
    <property type="match status" value="1"/>
</dbReference>
<dbReference type="PANTHER" id="PTHR45339">
    <property type="entry name" value="HYBRID SIGNAL TRANSDUCTION HISTIDINE KINASE J"/>
    <property type="match status" value="1"/>
</dbReference>
<reference evidence="17 18" key="1">
    <citation type="submission" date="2016-11" db="EMBL/GenBank/DDBJ databases">
        <authorList>
            <person name="Jaros S."/>
            <person name="Januszkiewicz K."/>
            <person name="Wedrychowicz H."/>
        </authorList>
    </citation>
    <scope>NUCLEOTIDE SEQUENCE [LARGE SCALE GENOMIC DNA]</scope>
    <source>
        <strain evidence="17 18">DSM 26892</strain>
    </source>
</reference>
<feature type="domain" description="Histidine kinase" evidence="14">
    <location>
        <begin position="365"/>
        <end position="590"/>
    </location>
</feature>
<dbReference type="PROSITE" id="PS50112">
    <property type="entry name" value="PAS"/>
    <property type="match status" value="1"/>
</dbReference>
<dbReference type="SMART" id="SM00091">
    <property type="entry name" value="PAS"/>
    <property type="match status" value="1"/>
</dbReference>
<dbReference type="InterPro" id="IPR004358">
    <property type="entry name" value="Sig_transdc_His_kin-like_C"/>
</dbReference>
<evidence type="ECO:0000256" key="13">
    <source>
        <dbReference type="SAM" id="Phobius"/>
    </source>
</evidence>
<dbReference type="InterPro" id="IPR005467">
    <property type="entry name" value="His_kinase_dom"/>
</dbReference>
<proteinExistence type="predicted"/>
<dbReference type="PROSITE" id="PS50109">
    <property type="entry name" value="HIS_KIN"/>
    <property type="match status" value="1"/>
</dbReference>
<evidence type="ECO:0000256" key="2">
    <source>
        <dbReference type="ARBA" id="ARBA00004651"/>
    </source>
</evidence>
<organism evidence="17 18">
    <name type="scientific">Palleronia salina</name>
    <dbReference type="NCBI Taxonomy" id="313368"/>
    <lineage>
        <taxon>Bacteria</taxon>
        <taxon>Pseudomonadati</taxon>
        <taxon>Pseudomonadota</taxon>
        <taxon>Alphaproteobacteria</taxon>
        <taxon>Rhodobacterales</taxon>
        <taxon>Roseobacteraceae</taxon>
        <taxon>Palleronia</taxon>
    </lineage>
</organism>
<dbReference type="CDD" id="cd17546">
    <property type="entry name" value="REC_hyHK_CKI1_RcsC-like"/>
    <property type="match status" value="1"/>
</dbReference>
<evidence type="ECO:0000256" key="7">
    <source>
        <dbReference type="ARBA" id="ARBA00022741"/>
    </source>
</evidence>
<comment type="subcellular location">
    <subcellularLocation>
        <location evidence="2">Cell membrane</location>
        <topology evidence="2">Multi-pass membrane protein</topology>
    </subcellularLocation>
</comment>
<evidence type="ECO:0000256" key="6">
    <source>
        <dbReference type="ARBA" id="ARBA00022692"/>
    </source>
</evidence>